<evidence type="ECO:0000313" key="1">
    <source>
        <dbReference type="EMBL" id="RSM64660.1"/>
    </source>
</evidence>
<dbReference type="AlphaFoldDB" id="A0A428YAY7"/>
<proteinExistence type="predicted"/>
<dbReference type="EMBL" id="QHKI01000094">
    <property type="protein sequence ID" value="RSM64660.1"/>
    <property type="molecule type" value="Genomic_DNA"/>
</dbReference>
<sequence length="86" mass="8537">MAGGGTALAVQLDAAGPSDGCLDPDVRLGVEFLDDVAVDPRVEVLGEVGCAFAVAGTAANVTAAAMLRDRFSTRASCRARSGTPAG</sequence>
<name>A0A428YAY7_KIBAR</name>
<protein>
    <submittedName>
        <fullName evidence="1">Uncharacterized protein</fullName>
    </submittedName>
</protein>
<accession>A0A428YAY7</accession>
<gene>
    <name evidence="1" type="ORF">DMH04_50995</name>
</gene>
<organism evidence="1 2">
    <name type="scientific">Kibdelosporangium aridum</name>
    <dbReference type="NCBI Taxonomy" id="2030"/>
    <lineage>
        <taxon>Bacteria</taxon>
        <taxon>Bacillati</taxon>
        <taxon>Actinomycetota</taxon>
        <taxon>Actinomycetes</taxon>
        <taxon>Pseudonocardiales</taxon>
        <taxon>Pseudonocardiaceae</taxon>
        <taxon>Kibdelosporangium</taxon>
    </lineage>
</organism>
<reference evidence="1 2" key="1">
    <citation type="submission" date="2018-05" db="EMBL/GenBank/DDBJ databases">
        <title>Evolution of GPA BGCs.</title>
        <authorList>
            <person name="Waglechner N."/>
            <person name="Wright G.D."/>
        </authorList>
    </citation>
    <scope>NUCLEOTIDE SEQUENCE [LARGE SCALE GENOMIC DNA]</scope>
    <source>
        <strain evidence="1 2">A82846</strain>
    </source>
</reference>
<dbReference type="Proteomes" id="UP000287547">
    <property type="component" value="Unassembled WGS sequence"/>
</dbReference>
<evidence type="ECO:0000313" key="2">
    <source>
        <dbReference type="Proteomes" id="UP000287547"/>
    </source>
</evidence>
<comment type="caution">
    <text evidence="1">The sequence shown here is derived from an EMBL/GenBank/DDBJ whole genome shotgun (WGS) entry which is preliminary data.</text>
</comment>